<gene>
    <name evidence="5" type="ORF">SAMN05216252_102458</name>
</gene>
<dbReference type="SUPFAM" id="SSF51735">
    <property type="entry name" value="NAD(P)-binding Rossmann-fold domains"/>
    <property type="match status" value="1"/>
</dbReference>
<evidence type="ECO:0000256" key="3">
    <source>
        <dbReference type="ARBA" id="ARBA00023002"/>
    </source>
</evidence>
<dbReference type="GO" id="GO:0016491">
    <property type="term" value="F:oxidoreductase activity"/>
    <property type="evidence" value="ECO:0007669"/>
    <property type="project" value="UniProtKB-KW"/>
</dbReference>
<name>A0A239B924_9ACTN</name>
<organism evidence="5 6">
    <name type="scientific">Actinacidiphila glaucinigra</name>
    <dbReference type="NCBI Taxonomy" id="235986"/>
    <lineage>
        <taxon>Bacteria</taxon>
        <taxon>Bacillati</taxon>
        <taxon>Actinomycetota</taxon>
        <taxon>Actinomycetes</taxon>
        <taxon>Kitasatosporales</taxon>
        <taxon>Streptomycetaceae</taxon>
        <taxon>Actinacidiphila</taxon>
    </lineage>
</organism>
<evidence type="ECO:0000256" key="1">
    <source>
        <dbReference type="ARBA" id="ARBA00006484"/>
    </source>
</evidence>
<dbReference type="Proteomes" id="UP000198280">
    <property type="component" value="Unassembled WGS sequence"/>
</dbReference>
<comment type="similarity">
    <text evidence="1 4">Belongs to the short-chain dehydrogenases/reductases (SDR) family.</text>
</comment>
<dbReference type="OrthoDB" id="9781117at2"/>
<evidence type="ECO:0000256" key="4">
    <source>
        <dbReference type="RuleBase" id="RU000363"/>
    </source>
</evidence>
<evidence type="ECO:0000256" key="2">
    <source>
        <dbReference type="ARBA" id="ARBA00022857"/>
    </source>
</evidence>
<sequence>MIDNPTALVTGANKGLGRETARQLAAAGATVLLGSRDMRRGEAAAAELAAEGLRVLPVQLDVTDVDGVERVAARIREEFGSLDILVNNAGGIVESPALSTTAADVRATYETNVFGVVTVTHTMLPLLAASAAARIVNVSSTTASLTLTSEPGTIYADADHILPYASSKAALNMLTVQYAQAFRREPGYGHIKINSASPGLTATDLTHNAGARTAEEGAGIIVKLATLPDDGPSGGYFNEDGPAPW</sequence>
<dbReference type="RefSeq" id="WP_089222589.1">
    <property type="nucleotide sequence ID" value="NZ_FZOF01000002.1"/>
</dbReference>
<reference evidence="5 6" key="1">
    <citation type="submission" date="2017-06" db="EMBL/GenBank/DDBJ databases">
        <authorList>
            <person name="Kim H.J."/>
            <person name="Triplett B.A."/>
        </authorList>
    </citation>
    <scope>NUCLEOTIDE SEQUENCE [LARGE SCALE GENOMIC DNA]</scope>
    <source>
        <strain evidence="5 6">CGMCC 4.1858</strain>
    </source>
</reference>
<dbReference type="Gene3D" id="3.40.50.720">
    <property type="entry name" value="NAD(P)-binding Rossmann-like Domain"/>
    <property type="match status" value="1"/>
</dbReference>
<proteinExistence type="inferred from homology"/>
<dbReference type="EMBL" id="FZOF01000002">
    <property type="protein sequence ID" value="SNS04199.1"/>
    <property type="molecule type" value="Genomic_DNA"/>
</dbReference>
<accession>A0A239B924</accession>
<protein>
    <submittedName>
        <fullName evidence="5">NADP-dependent 3-hydroxy acid dehydrogenase YdfG</fullName>
    </submittedName>
</protein>
<dbReference type="PRINTS" id="PR00081">
    <property type="entry name" value="GDHRDH"/>
</dbReference>
<keyword evidence="6" id="KW-1185">Reference proteome</keyword>
<dbReference type="Pfam" id="PF00106">
    <property type="entry name" value="adh_short"/>
    <property type="match status" value="1"/>
</dbReference>
<dbReference type="InterPro" id="IPR036291">
    <property type="entry name" value="NAD(P)-bd_dom_sf"/>
</dbReference>
<dbReference type="PANTHER" id="PTHR43490:SF99">
    <property type="entry name" value="SHORT-CHAIN DEHYDROGENASE_REDUCTASE"/>
    <property type="match status" value="1"/>
</dbReference>
<dbReference type="AlphaFoldDB" id="A0A239B924"/>
<dbReference type="PRINTS" id="PR00080">
    <property type="entry name" value="SDRFAMILY"/>
</dbReference>
<evidence type="ECO:0000313" key="5">
    <source>
        <dbReference type="EMBL" id="SNS04199.1"/>
    </source>
</evidence>
<keyword evidence="3" id="KW-0560">Oxidoreductase</keyword>
<dbReference type="InterPro" id="IPR002347">
    <property type="entry name" value="SDR_fam"/>
</dbReference>
<keyword evidence="2" id="KW-0521">NADP</keyword>
<evidence type="ECO:0000313" key="6">
    <source>
        <dbReference type="Proteomes" id="UP000198280"/>
    </source>
</evidence>
<dbReference type="PROSITE" id="PS00061">
    <property type="entry name" value="ADH_SHORT"/>
    <property type="match status" value="1"/>
</dbReference>
<dbReference type="InterPro" id="IPR020904">
    <property type="entry name" value="Sc_DH/Rdtase_CS"/>
</dbReference>
<dbReference type="PANTHER" id="PTHR43490">
    <property type="entry name" value="(+)-NEOMENTHOL DEHYDROGENASE"/>
    <property type="match status" value="1"/>
</dbReference>